<name>A0A0F9JSN9_9ZZZZ</name>
<sequence>MKEFILWLNAGLVALLWSVLYIKWKRITPPWIDNTLVALFILVAISMLLTAAYDTELIR</sequence>
<feature type="transmembrane region" description="Helical" evidence="1">
    <location>
        <begin position="6"/>
        <end position="24"/>
    </location>
</feature>
<comment type="caution">
    <text evidence="2">The sequence shown here is derived from an EMBL/GenBank/DDBJ whole genome shotgun (WGS) entry which is preliminary data.</text>
</comment>
<keyword evidence="1" id="KW-0472">Membrane</keyword>
<evidence type="ECO:0000256" key="1">
    <source>
        <dbReference type="SAM" id="Phobius"/>
    </source>
</evidence>
<reference evidence="2" key="1">
    <citation type="journal article" date="2015" name="Nature">
        <title>Complex archaea that bridge the gap between prokaryotes and eukaryotes.</title>
        <authorList>
            <person name="Spang A."/>
            <person name="Saw J.H."/>
            <person name="Jorgensen S.L."/>
            <person name="Zaremba-Niedzwiedzka K."/>
            <person name="Martijn J."/>
            <person name="Lind A.E."/>
            <person name="van Eijk R."/>
            <person name="Schleper C."/>
            <person name="Guy L."/>
            <person name="Ettema T.J."/>
        </authorList>
    </citation>
    <scope>NUCLEOTIDE SEQUENCE</scope>
</reference>
<keyword evidence="1" id="KW-0812">Transmembrane</keyword>
<feature type="transmembrane region" description="Helical" evidence="1">
    <location>
        <begin position="36"/>
        <end position="53"/>
    </location>
</feature>
<protein>
    <submittedName>
        <fullName evidence="2">Uncharacterized protein</fullName>
    </submittedName>
</protein>
<dbReference type="AlphaFoldDB" id="A0A0F9JSN9"/>
<gene>
    <name evidence="2" type="ORF">LCGC14_1416550</name>
</gene>
<keyword evidence="1" id="KW-1133">Transmembrane helix</keyword>
<evidence type="ECO:0000313" key="2">
    <source>
        <dbReference type="EMBL" id="KKM72829.1"/>
    </source>
</evidence>
<dbReference type="EMBL" id="LAZR01009399">
    <property type="protein sequence ID" value="KKM72829.1"/>
    <property type="molecule type" value="Genomic_DNA"/>
</dbReference>
<organism evidence="2">
    <name type="scientific">marine sediment metagenome</name>
    <dbReference type="NCBI Taxonomy" id="412755"/>
    <lineage>
        <taxon>unclassified sequences</taxon>
        <taxon>metagenomes</taxon>
        <taxon>ecological metagenomes</taxon>
    </lineage>
</organism>
<accession>A0A0F9JSN9</accession>
<proteinExistence type="predicted"/>